<name>A0ABT7NBB4_9BURK</name>
<evidence type="ECO:0000313" key="4">
    <source>
        <dbReference type="EMBL" id="MDM0045222.1"/>
    </source>
</evidence>
<evidence type="ECO:0000313" key="5">
    <source>
        <dbReference type="Proteomes" id="UP001174908"/>
    </source>
</evidence>
<dbReference type="RefSeq" id="WP_286660315.1">
    <property type="nucleotide sequence ID" value="NZ_JASZYV010000002.1"/>
</dbReference>
<dbReference type="SUPFAM" id="SSF48657">
    <property type="entry name" value="FinO-like"/>
    <property type="match status" value="1"/>
</dbReference>
<keyword evidence="1" id="KW-0694">RNA-binding</keyword>
<evidence type="ECO:0000259" key="3">
    <source>
        <dbReference type="SMART" id="SM00945"/>
    </source>
</evidence>
<gene>
    <name evidence="4" type="ORF">QTH91_12065</name>
</gene>
<sequence length="322" mass="34407">MTDATDNIVPTTVPQAPASEPEVTAAAAAEVVAAAEGDSNAEPNRRRRSRRGGKGRNRAAGQDAGAAQGKDASAPAAAAAPSGKPREQRQARAGAKPNPVLERLFQLYPGLFGARFLPLKRGVYEDIVARHGSEFEPEALKAAMGIHARSTRYLECVAAGLPRHDLEGQVVEPMAPEHVHHALMEVYKRRRLRNGQDVSDELRARLVKAIEASGLRRDEYQLRMRTRDEAANALLDDAVAEAGRLAARREAMLRAFEASGKDEAQFADMYGMTHKDAARLLAGARRDRAMAATPSEAPTEAPSSPADDADAAASSPVPDQAA</sequence>
<evidence type="ECO:0000256" key="1">
    <source>
        <dbReference type="ARBA" id="ARBA00022884"/>
    </source>
</evidence>
<feature type="region of interest" description="Disordered" evidence="2">
    <location>
        <begin position="1"/>
        <end position="97"/>
    </location>
</feature>
<feature type="compositionally biased region" description="Low complexity" evidence="2">
    <location>
        <begin position="290"/>
        <end position="322"/>
    </location>
</feature>
<keyword evidence="5" id="KW-1185">Reference proteome</keyword>
<proteinExistence type="predicted"/>
<feature type="region of interest" description="Disordered" evidence="2">
    <location>
        <begin position="281"/>
        <end position="322"/>
    </location>
</feature>
<dbReference type="EMBL" id="JASZYV010000002">
    <property type="protein sequence ID" value="MDM0045222.1"/>
    <property type="molecule type" value="Genomic_DNA"/>
</dbReference>
<feature type="compositionally biased region" description="Low complexity" evidence="2">
    <location>
        <begin position="58"/>
        <end position="83"/>
    </location>
</feature>
<dbReference type="InterPro" id="IPR016103">
    <property type="entry name" value="ProQ/FinO"/>
</dbReference>
<organism evidence="4 5">
    <name type="scientific">Variovorax dokdonensis</name>
    <dbReference type="NCBI Taxonomy" id="344883"/>
    <lineage>
        <taxon>Bacteria</taxon>
        <taxon>Pseudomonadati</taxon>
        <taxon>Pseudomonadota</taxon>
        <taxon>Betaproteobacteria</taxon>
        <taxon>Burkholderiales</taxon>
        <taxon>Comamonadaceae</taxon>
        <taxon>Variovorax</taxon>
    </lineage>
</organism>
<dbReference type="Gene3D" id="1.10.1710.10">
    <property type="entry name" value="ProQ/FinO domain"/>
    <property type="match status" value="1"/>
</dbReference>
<protein>
    <submittedName>
        <fullName evidence="4">ProQ/FINO family protein</fullName>
    </submittedName>
</protein>
<accession>A0ABT7NBB4</accession>
<reference evidence="4" key="1">
    <citation type="submission" date="2023-06" db="EMBL/GenBank/DDBJ databases">
        <authorList>
            <person name="Jiang Y."/>
            <person name="Liu Q."/>
        </authorList>
    </citation>
    <scope>NUCLEOTIDE SEQUENCE</scope>
    <source>
        <strain evidence="4">CGMCC 1.12089</strain>
    </source>
</reference>
<comment type="caution">
    <text evidence="4">The sequence shown here is derived from an EMBL/GenBank/DDBJ whole genome shotgun (WGS) entry which is preliminary data.</text>
</comment>
<dbReference type="Proteomes" id="UP001174908">
    <property type="component" value="Unassembled WGS sequence"/>
</dbReference>
<feature type="domain" description="ProQ/FinO" evidence="3">
    <location>
        <begin position="92"/>
        <end position="202"/>
    </location>
</feature>
<evidence type="ECO:0000256" key="2">
    <source>
        <dbReference type="SAM" id="MobiDB-lite"/>
    </source>
</evidence>
<feature type="compositionally biased region" description="Low complexity" evidence="2">
    <location>
        <begin position="16"/>
        <end position="36"/>
    </location>
</feature>
<feature type="compositionally biased region" description="Basic residues" evidence="2">
    <location>
        <begin position="45"/>
        <end position="57"/>
    </location>
</feature>
<dbReference type="Pfam" id="PF04352">
    <property type="entry name" value="ProQ"/>
    <property type="match status" value="1"/>
</dbReference>
<dbReference type="SMART" id="SM00945">
    <property type="entry name" value="ProQ"/>
    <property type="match status" value="1"/>
</dbReference>
<feature type="compositionally biased region" description="Polar residues" evidence="2">
    <location>
        <begin position="1"/>
        <end position="14"/>
    </location>
</feature>
<dbReference type="InterPro" id="IPR036442">
    <property type="entry name" value="ProQ/FinO_sf"/>
</dbReference>